<evidence type="ECO:0000313" key="1">
    <source>
        <dbReference type="EMBL" id="VAW18140.1"/>
    </source>
</evidence>
<name>A0A3B0TNB1_9ZZZZ</name>
<organism evidence="1">
    <name type="scientific">hydrothermal vent metagenome</name>
    <dbReference type="NCBI Taxonomy" id="652676"/>
    <lineage>
        <taxon>unclassified sequences</taxon>
        <taxon>metagenomes</taxon>
        <taxon>ecological metagenomes</taxon>
    </lineage>
</organism>
<dbReference type="EMBL" id="UOEM01000112">
    <property type="protein sequence ID" value="VAW18140.1"/>
    <property type="molecule type" value="Genomic_DNA"/>
</dbReference>
<gene>
    <name evidence="1" type="ORF">MNBD_ALPHA09-257</name>
</gene>
<reference evidence="1" key="1">
    <citation type="submission" date="2018-06" db="EMBL/GenBank/DDBJ databases">
        <authorList>
            <person name="Zhirakovskaya E."/>
        </authorList>
    </citation>
    <scope>NUCLEOTIDE SEQUENCE</scope>
</reference>
<protein>
    <submittedName>
        <fullName evidence="1">Uncharacterized protein</fullName>
    </submittedName>
</protein>
<sequence>MAVNIINHITALKAARPELVTFQTHNPDGEVCLAAVATGLVPMSLHGRTHSYTHNVDVEIELPFEPASQVVSLAPRGHELRGLARFGFRRTGWSIVDYSAHANGHGVRVNMSLWVNNAAAWSLGVIYHCTALSGPVGNGTD</sequence>
<accession>A0A3B0TNB1</accession>
<dbReference type="AlphaFoldDB" id="A0A3B0TNB1"/>
<proteinExistence type="predicted"/>